<dbReference type="GO" id="GO:0016301">
    <property type="term" value="F:kinase activity"/>
    <property type="evidence" value="ECO:0007669"/>
    <property type="project" value="InterPro"/>
</dbReference>
<proteinExistence type="predicted"/>
<dbReference type="PROSITE" id="PS51459">
    <property type="entry name" value="FIDO"/>
    <property type="match status" value="1"/>
</dbReference>
<organism evidence="2 3">
    <name type="scientific">Elsinoe batatas</name>
    <dbReference type="NCBI Taxonomy" id="2601811"/>
    <lineage>
        <taxon>Eukaryota</taxon>
        <taxon>Fungi</taxon>
        <taxon>Dikarya</taxon>
        <taxon>Ascomycota</taxon>
        <taxon>Pezizomycotina</taxon>
        <taxon>Dothideomycetes</taxon>
        <taxon>Dothideomycetidae</taxon>
        <taxon>Myriangiales</taxon>
        <taxon>Elsinoaceae</taxon>
        <taxon>Elsinoe</taxon>
    </lineage>
</organism>
<dbReference type="PANTHER" id="PTHR39426:SF1">
    <property type="entry name" value="HOMOLOGY TO DEATH-ON-CURING PROTEIN OF PHAGE P1"/>
    <property type="match status" value="1"/>
</dbReference>
<feature type="domain" description="Fido" evidence="1">
    <location>
        <begin position="11"/>
        <end position="129"/>
    </location>
</feature>
<dbReference type="PANTHER" id="PTHR39426">
    <property type="entry name" value="HOMOLOGY TO DEATH-ON-CURING PROTEIN OF PHAGE P1"/>
    <property type="match status" value="1"/>
</dbReference>
<dbReference type="InterPro" id="IPR006440">
    <property type="entry name" value="Doc"/>
</dbReference>
<dbReference type="Proteomes" id="UP000809789">
    <property type="component" value="Unassembled WGS sequence"/>
</dbReference>
<reference evidence="2" key="1">
    <citation type="submission" date="2021-07" db="EMBL/GenBank/DDBJ databases">
        <title>Elsinoe batatas strain:CRI-CJ2 Genome sequencing and assembly.</title>
        <authorList>
            <person name="Huang L."/>
        </authorList>
    </citation>
    <scope>NUCLEOTIDE SEQUENCE</scope>
    <source>
        <strain evidence="2">CRI-CJ2</strain>
    </source>
</reference>
<accession>A0A8K0KVG7</accession>
<dbReference type="OrthoDB" id="3049701at2759"/>
<name>A0A8K0KVG7_9PEZI</name>
<dbReference type="NCBIfam" id="TIGR01550">
    <property type="entry name" value="DOC_P1"/>
    <property type="match status" value="1"/>
</dbReference>
<dbReference type="InterPro" id="IPR036597">
    <property type="entry name" value="Fido-like_dom_sf"/>
</dbReference>
<gene>
    <name evidence="2" type="ORF">KVT40_007349</name>
</gene>
<evidence type="ECO:0000313" key="2">
    <source>
        <dbReference type="EMBL" id="KAG8624282.1"/>
    </source>
</evidence>
<dbReference type="SUPFAM" id="SSF140931">
    <property type="entry name" value="Fic-like"/>
    <property type="match status" value="1"/>
</dbReference>
<dbReference type="Pfam" id="PF02661">
    <property type="entry name" value="Fic"/>
    <property type="match status" value="1"/>
</dbReference>
<dbReference type="EMBL" id="JAESVG020000009">
    <property type="protein sequence ID" value="KAG8624282.1"/>
    <property type="molecule type" value="Genomic_DNA"/>
</dbReference>
<keyword evidence="3" id="KW-1185">Reference proteome</keyword>
<dbReference type="InterPro" id="IPR003812">
    <property type="entry name" value="Fido"/>
</dbReference>
<dbReference type="Gene3D" id="1.20.120.1870">
    <property type="entry name" value="Fic/DOC protein, Fido domain"/>
    <property type="match status" value="1"/>
</dbReference>
<evidence type="ECO:0000259" key="1">
    <source>
        <dbReference type="PROSITE" id="PS51459"/>
    </source>
</evidence>
<sequence>MATTISTFRFLKPSQVHTLHKLLMGFSSPLSQPAMLFSACESPENLSHYTGENNHYQLASHLAEKLARNHPFQDGNKRTSLLAADVFFRLHGKGLRVRDEQAEDELADAQVRIVTGEWTAEELGKYYETVAAK</sequence>
<comment type="caution">
    <text evidence="2">The sequence shown here is derived from an EMBL/GenBank/DDBJ whole genome shotgun (WGS) entry which is preliminary data.</text>
</comment>
<dbReference type="AlphaFoldDB" id="A0A8K0KVG7"/>
<protein>
    <recommendedName>
        <fullName evidence="1">Fido domain-containing protein</fullName>
    </recommendedName>
</protein>
<dbReference type="InterPro" id="IPR053737">
    <property type="entry name" value="Type_II_TA_Toxin"/>
</dbReference>
<evidence type="ECO:0000313" key="3">
    <source>
        <dbReference type="Proteomes" id="UP000809789"/>
    </source>
</evidence>